<dbReference type="PATRIC" id="fig|52689.4.peg.1522"/>
<name>A0A0L6TZ90_9FIRM</name>
<accession>A0A0L6TZ90</accession>
<dbReference type="RefSeq" id="WP_050740536.1">
    <property type="nucleotide sequence ID" value="NZ_LGYO01000027.1"/>
</dbReference>
<evidence type="ECO:0000313" key="1">
    <source>
        <dbReference type="EMBL" id="KNZ41596.1"/>
    </source>
</evidence>
<dbReference type="EMBL" id="LGYO01000027">
    <property type="protein sequence ID" value="KNZ41596.1"/>
    <property type="molecule type" value="Genomic_DNA"/>
</dbReference>
<dbReference type="Gene3D" id="3.20.20.210">
    <property type="match status" value="1"/>
</dbReference>
<comment type="caution">
    <text evidence="1">The sequence shown here is derived from an EMBL/GenBank/DDBJ whole genome shotgun (WGS) entry which is preliminary data.</text>
</comment>
<organism evidence="1 2">
    <name type="scientific">Acetobacterium bakii</name>
    <dbReference type="NCBI Taxonomy" id="52689"/>
    <lineage>
        <taxon>Bacteria</taxon>
        <taxon>Bacillati</taxon>
        <taxon>Bacillota</taxon>
        <taxon>Clostridia</taxon>
        <taxon>Eubacteriales</taxon>
        <taxon>Eubacteriaceae</taxon>
        <taxon>Acetobacterium</taxon>
    </lineage>
</organism>
<sequence length="461" mass="52985">MTDLLKLQLERGRLYQDFYANKIPDRMPIGVSLPNHLLAEYDGQNLFDFQYDYSKLKNPAREICREIYSDRCPVLMACPLVTRHLPFYQLFGSKTFVMGKNGYVQHPEVVGMKDDEYSQLIENPFDYLVETVIPRQNKNLDPKNPIKMSISIQMGKLSLQNKNKVIGQMAQDLIQTHGYYVGSPKGSLNYTEAPMDFIADQLRGFTGISLDLRRHRALIIEAADVLMPLLFHWGLPKNPHPEGGVFIPLHMPTFMGEKDFSEVWLPSCKRMLQQYAALGVRAHMFCETDWTRYLDILLSEIPGGTQLMFEYGDPQIIKDKLGKKFMLTGLFPCSSLKTDSPVQIVDRAKRFLDIMLPGGGYIFDFDKNPLTMKEVNLESLAALTAFVRDYATYDNAGESFGTPLNSEDFVFDPNLVPKPSSQYLFNWNEFKEQYPLTPDFARVNFERFSEEAFDSYMDLLM</sequence>
<dbReference type="InterPro" id="IPR038071">
    <property type="entry name" value="UROD/MetE-like_sf"/>
</dbReference>
<evidence type="ECO:0008006" key="3">
    <source>
        <dbReference type="Google" id="ProtNLM"/>
    </source>
</evidence>
<keyword evidence="2" id="KW-1185">Reference proteome</keyword>
<dbReference type="Proteomes" id="UP000036873">
    <property type="component" value="Unassembled WGS sequence"/>
</dbReference>
<reference evidence="2" key="1">
    <citation type="submission" date="2015-07" db="EMBL/GenBank/DDBJ databases">
        <title>Draft genome sequence of Acetobacterium bakii DSM 8293, a potential psychrophilic chemical producer through syngas fermentation.</title>
        <authorList>
            <person name="Song Y."/>
            <person name="Hwang S."/>
            <person name="Cho B.-K."/>
        </authorList>
    </citation>
    <scope>NUCLEOTIDE SEQUENCE [LARGE SCALE GENOMIC DNA]</scope>
    <source>
        <strain evidence="2">DSM 8239</strain>
    </source>
</reference>
<dbReference type="SUPFAM" id="SSF51726">
    <property type="entry name" value="UROD/MetE-like"/>
    <property type="match status" value="1"/>
</dbReference>
<dbReference type="STRING" id="52689.AKG39_11465"/>
<gene>
    <name evidence="1" type="ORF">AKG39_11465</name>
</gene>
<protein>
    <recommendedName>
        <fullName evidence="3">Uroporphyrinogen decarboxylase (URO-D) domain-containing protein</fullName>
    </recommendedName>
</protein>
<evidence type="ECO:0000313" key="2">
    <source>
        <dbReference type="Proteomes" id="UP000036873"/>
    </source>
</evidence>
<dbReference type="AlphaFoldDB" id="A0A0L6TZ90"/>
<dbReference type="OrthoDB" id="9813603at2"/>
<proteinExistence type="predicted"/>